<evidence type="ECO:0000313" key="2">
    <source>
        <dbReference type="Proteomes" id="UP000515146"/>
    </source>
</evidence>
<protein>
    <submittedName>
        <fullName evidence="3">Myb-like protein AA isoform X1</fullName>
    </submittedName>
</protein>
<feature type="region of interest" description="Disordered" evidence="1">
    <location>
        <begin position="442"/>
        <end position="466"/>
    </location>
</feature>
<feature type="compositionally biased region" description="Low complexity" evidence="1">
    <location>
        <begin position="452"/>
        <end position="462"/>
    </location>
</feature>
<keyword evidence="2" id="KW-1185">Reference proteome</keyword>
<dbReference type="KEGG" id="dpte:113796255"/>
<dbReference type="RefSeq" id="XP_027202286.1">
    <property type="nucleotide sequence ID" value="XM_027346485.1"/>
</dbReference>
<gene>
    <name evidence="3" type="primary">LOC113796255</name>
</gene>
<evidence type="ECO:0000256" key="1">
    <source>
        <dbReference type="SAM" id="MobiDB-lite"/>
    </source>
</evidence>
<feature type="region of interest" description="Disordered" evidence="1">
    <location>
        <begin position="23"/>
        <end position="95"/>
    </location>
</feature>
<dbReference type="OrthoDB" id="6517000at2759"/>
<reference evidence="3" key="1">
    <citation type="submission" date="2025-08" db="UniProtKB">
        <authorList>
            <consortium name="RefSeq"/>
        </authorList>
    </citation>
    <scope>IDENTIFICATION</scope>
    <source>
        <strain evidence="3">Airmid</strain>
    </source>
</reference>
<dbReference type="AlphaFoldDB" id="A0A6P6YBE4"/>
<name>A0A6P6YBE4_DERPT</name>
<organism evidence="2 3">
    <name type="scientific">Dermatophagoides pteronyssinus</name>
    <name type="common">European house dust mite</name>
    <dbReference type="NCBI Taxonomy" id="6956"/>
    <lineage>
        <taxon>Eukaryota</taxon>
        <taxon>Metazoa</taxon>
        <taxon>Ecdysozoa</taxon>
        <taxon>Arthropoda</taxon>
        <taxon>Chelicerata</taxon>
        <taxon>Arachnida</taxon>
        <taxon>Acari</taxon>
        <taxon>Acariformes</taxon>
        <taxon>Sarcoptiformes</taxon>
        <taxon>Astigmata</taxon>
        <taxon>Psoroptidia</taxon>
        <taxon>Analgoidea</taxon>
        <taxon>Pyroglyphidae</taxon>
        <taxon>Dermatophagoidinae</taxon>
        <taxon>Dermatophagoides</taxon>
    </lineage>
</organism>
<evidence type="ECO:0000313" key="3">
    <source>
        <dbReference type="RefSeq" id="XP_027202286.1"/>
    </source>
</evidence>
<sequence length="647" mass="75386">MLSILFSHTVALNENSNHKQIRNQYKHHHHDQQQQQQKLHDNHRKQRQPHQQSSKMFRKSNLSIQKNISGKSDSNTQQQQRTEMNTHQQQQSKKLENESITIMNNNNNNDSMDASSFYHELNIDPDQQQESLLQRQYNLYRYYLSQYPELFQEYFRQLRQQQQAESDKESSQQPIIVEPQIPQPSQIDDKTYQIQKLINNAGDNENVKETTKTTTNCCRLFCRCSKCCPTTSDSSWSDQYQQQQQSINDGDSQQKQHNNALYYLNANDLLEDERYEHLSRVITPPNAFLNSKRNNNSKSNSMKNDYAKNQIEIIDGNGYNFYTNANIVNDDQSQQQQQQSLLNTRFYSDKRTQTDSEELVNNGLLQSKSKPDTESMELSYQKVNHLSRNLKKQLSLIDTKSNQQQQQLHHQLSEPLKNHYNQQSKQQHGLDDHIYYTIHDSNRNNSNIVYPSLSTSSTSSSSATKQMNKIKNGNQIIANDKMANDNNASASKSFWNRVSSSKSSSDKQLNKLNENAKKSTDQQQPHQQQKLKNYIQAMYLEQDKLPEIHSNTNNNNTNDDLIQWSLMAGDDFDDDIFEMNKQPIVEHRIATTKNGIPCSCERCRESRGMNLTTELLPIDTQIPLQTMDNMDSFFQDSSMTELICMIQ</sequence>
<feature type="compositionally biased region" description="Polar residues" evidence="1">
    <location>
        <begin position="49"/>
        <end position="95"/>
    </location>
</feature>
<proteinExistence type="predicted"/>
<accession>A0A6P6YBE4</accession>
<dbReference type="InParanoid" id="A0A6P6YBE4"/>
<dbReference type="Proteomes" id="UP000515146">
    <property type="component" value="Unplaced"/>
</dbReference>